<dbReference type="EMBL" id="JAINDJ010000002">
    <property type="protein sequence ID" value="KAG9459842.1"/>
    <property type="molecule type" value="Genomic_DNA"/>
</dbReference>
<proteinExistence type="predicted"/>
<dbReference type="AlphaFoldDB" id="A0AAV7FHZ5"/>
<accession>A0AAV7FHZ5</accession>
<dbReference type="Proteomes" id="UP000825729">
    <property type="component" value="Unassembled WGS sequence"/>
</dbReference>
<name>A0AAV7FHZ5_ARIFI</name>
<organism evidence="1 2">
    <name type="scientific">Aristolochia fimbriata</name>
    <name type="common">White veined hardy Dutchman's pipe vine</name>
    <dbReference type="NCBI Taxonomy" id="158543"/>
    <lineage>
        <taxon>Eukaryota</taxon>
        <taxon>Viridiplantae</taxon>
        <taxon>Streptophyta</taxon>
        <taxon>Embryophyta</taxon>
        <taxon>Tracheophyta</taxon>
        <taxon>Spermatophyta</taxon>
        <taxon>Magnoliopsida</taxon>
        <taxon>Magnoliidae</taxon>
        <taxon>Piperales</taxon>
        <taxon>Aristolochiaceae</taxon>
        <taxon>Aristolochia</taxon>
    </lineage>
</organism>
<sequence length="137" mass="14814">MVVNRPAAGMRKQIDGRVLSRSPTVEGSVNNLLVPNFTRNYRKCHFGQHASSVSTTYGTLEDCDTIHSTTVYTRIPFGASAGPSGHLRKAVNRKFLERKGELLSPAESCLASNGRFPGDRLSVTPGPPLCANTRAVD</sequence>
<reference evidence="1 2" key="1">
    <citation type="submission" date="2021-07" db="EMBL/GenBank/DDBJ databases">
        <title>The Aristolochia fimbriata genome: insights into angiosperm evolution, floral development and chemical biosynthesis.</title>
        <authorList>
            <person name="Jiao Y."/>
        </authorList>
    </citation>
    <scope>NUCLEOTIDE SEQUENCE [LARGE SCALE GENOMIC DNA]</scope>
    <source>
        <strain evidence="1">IBCAS-2021</strain>
        <tissue evidence="1">Leaf</tissue>
    </source>
</reference>
<evidence type="ECO:0000313" key="1">
    <source>
        <dbReference type="EMBL" id="KAG9459842.1"/>
    </source>
</evidence>
<keyword evidence="2" id="KW-1185">Reference proteome</keyword>
<protein>
    <submittedName>
        <fullName evidence="1">Uncharacterized protein</fullName>
    </submittedName>
</protein>
<comment type="caution">
    <text evidence="1">The sequence shown here is derived from an EMBL/GenBank/DDBJ whole genome shotgun (WGS) entry which is preliminary data.</text>
</comment>
<evidence type="ECO:0000313" key="2">
    <source>
        <dbReference type="Proteomes" id="UP000825729"/>
    </source>
</evidence>
<gene>
    <name evidence="1" type="ORF">H6P81_004350</name>
</gene>